<feature type="active site" evidence="8">
    <location>
        <position position="255"/>
    </location>
</feature>
<comment type="subcellular location">
    <subcellularLocation>
        <location evidence="8">Cytoplasm</location>
    </subcellularLocation>
</comment>
<feature type="region of interest" description="ACP-binding" evidence="8">
    <location>
        <begin position="256"/>
        <end position="260"/>
    </location>
</feature>
<keyword evidence="4 8" id="KW-0276">Fatty acid metabolism</keyword>
<dbReference type="CDD" id="cd00830">
    <property type="entry name" value="KAS_III"/>
    <property type="match status" value="1"/>
</dbReference>
<evidence type="ECO:0000259" key="10">
    <source>
        <dbReference type="Pfam" id="PF08545"/>
    </source>
</evidence>
<dbReference type="HAMAP" id="MF_01815">
    <property type="entry name" value="FabH"/>
    <property type="match status" value="1"/>
</dbReference>
<comment type="caution">
    <text evidence="11">The sequence shown here is derived from an EMBL/GenBank/DDBJ whole genome shotgun (WGS) entry which is preliminary data.</text>
</comment>
<keyword evidence="3 8" id="KW-0808">Transferase</keyword>
<keyword evidence="5 8" id="KW-0443">Lipid metabolism</keyword>
<comment type="subunit">
    <text evidence="8">Homodimer.</text>
</comment>
<evidence type="ECO:0000259" key="9">
    <source>
        <dbReference type="Pfam" id="PF08541"/>
    </source>
</evidence>
<protein>
    <recommendedName>
        <fullName evidence="8">Beta-ketoacyl-[acyl-carrier-protein] synthase III</fullName>
        <shortName evidence="8">Beta-ketoacyl-ACP synthase III</shortName>
        <shortName evidence="8">KAS III</shortName>
        <ecNumber evidence="8">2.3.1.180</ecNumber>
    </recommendedName>
    <alternativeName>
        <fullName evidence="8">3-oxoacyl-[acyl-carrier-protein] synthase 3</fullName>
    </alternativeName>
    <alternativeName>
        <fullName evidence="8">3-oxoacyl-[acyl-carrier-protein] synthase III</fullName>
    </alternativeName>
</protein>
<dbReference type="EMBL" id="JBHTBU010000001">
    <property type="protein sequence ID" value="MFC7287832.1"/>
    <property type="molecule type" value="Genomic_DNA"/>
</dbReference>
<dbReference type="EC" id="2.3.1.180" evidence="8"/>
<dbReference type="RefSeq" id="WP_012079213.1">
    <property type="nucleotide sequence ID" value="NZ_JBHTBU010000001.1"/>
</dbReference>
<dbReference type="Proteomes" id="UP001596542">
    <property type="component" value="Unassembled WGS sequence"/>
</dbReference>
<evidence type="ECO:0000313" key="11">
    <source>
        <dbReference type="EMBL" id="MFC7287832.1"/>
    </source>
</evidence>
<evidence type="ECO:0000256" key="5">
    <source>
        <dbReference type="ARBA" id="ARBA00023098"/>
    </source>
</evidence>
<feature type="domain" description="Beta-ketoacyl-[acyl-carrier-protein] synthase III C-terminal" evidence="9">
    <location>
        <begin position="239"/>
        <end position="327"/>
    </location>
</feature>
<dbReference type="GO" id="GO:0033818">
    <property type="term" value="F:beta-ketoacyl-acyl-carrier-protein synthase III activity"/>
    <property type="evidence" value="ECO:0007669"/>
    <property type="project" value="UniProtKB-EC"/>
</dbReference>
<dbReference type="Gene3D" id="3.40.47.10">
    <property type="match status" value="1"/>
</dbReference>
<keyword evidence="8 11" id="KW-0012">Acyltransferase</keyword>
<evidence type="ECO:0000256" key="7">
    <source>
        <dbReference type="ARBA" id="ARBA00023268"/>
    </source>
</evidence>
<dbReference type="PANTHER" id="PTHR43091:SF1">
    <property type="entry name" value="BETA-KETOACYL-[ACYL-CARRIER-PROTEIN] SYNTHASE III, CHLOROPLASTIC"/>
    <property type="match status" value="1"/>
</dbReference>
<keyword evidence="6 8" id="KW-0275">Fatty acid biosynthesis</keyword>
<evidence type="ECO:0000256" key="8">
    <source>
        <dbReference type="HAMAP-Rule" id="MF_01815"/>
    </source>
</evidence>
<keyword evidence="12" id="KW-1185">Reference proteome</keyword>
<dbReference type="NCBIfam" id="NF006829">
    <property type="entry name" value="PRK09352.1"/>
    <property type="match status" value="1"/>
</dbReference>
<comment type="pathway">
    <text evidence="8">Lipid metabolism; fatty acid biosynthesis.</text>
</comment>
<feature type="active site" evidence="8">
    <location>
        <position position="285"/>
    </location>
</feature>
<comment type="function">
    <text evidence="8">Catalyzes the condensation reaction of fatty acid synthesis by the addition to an acyl acceptor of two carbons from malonyl-ACP. Catalyzes the first condensation reaction which initiates fatty acid synthesis and may therefore play a role in governing the total rate of fatty acid production. Possesses both acetoacetyl-ACP synthase and acetyl transacylase activities. Its substrate specificity determines the biosynthesis of branched-chain and/or straight-chain of fatty acids.</text>
</comment>
<feature type="active site" evidence="8">
    <location>
        <position position="122"/>
    </location>
</feature>
<comment type="domain">
    <text evidence="8">The last Arg residue of the ACP-binding site is essential for the weak association between ACP/AcpP and FabH.</text>
</comment>
<proteinExistence type="inferred from homology"/>
<dbReference type="Pfam" id="PF08545">
    <property type="entry name" value="ACP_syn_III"/>
    <property type="match status" value="1"/>
</dbReference>
<keyword evidence="7 8" id="KW-0511">Multifunctional enzyme</keyword>
<dbReference type="Pfam" id="PF08541">
    <property type="entry name" value="ACP_syn_III_C"/>
    <property type="match status" value="1"/>
</dbReference>
<comment type="similarity">
    <text evidence="1 8">Belongs to the thiolase-like superfamily. FabH family.</text>
</comment>
<organism evidence="11 12">
    <name type="scientific">Herminiimonas glaciei</name>
    <dbReference type="NCBI Taxonomy" id="523788"/>
    <lineage>
        <taxon>Bacteria</taxon>
        <taxon>Pseudomonadati</taxon>
        <taxon>Pseudomonadota</taxon>
        <taxon>Betaproteobacteria</taxon>
        <taxon>Burkholderiales</taxon>
        <taxon>Oxalobacteraceae</taxon>
        <taxon>Herminiimonas</taxon>
    </lineage>
</organism>
<evidence type="ECO:0000313" key="12">
    <source>
        <dbReference type="Proteomes" id="UP001596542"/>
    </source>
</evidence>
<evidence type="ECO:0000256" key="6">
    <source>
        <dbReference type="ARBA" id="ARBA00023160"/>
    </source>
</evidence>
<evidence type="ECO:0000256" key="3">
    <source>
        <dbReference type="ARBA" id="ARBA00022679"/>
    </source>
</evidence>
<comment type="catalytic activity">
    <reaction evidence="8">
        <text>malonyl-[ACP] + acetyl-CoA + H(+) = 3-oxobutanoyl-[ACP] + CO2 + CoA</text>
        <dbReference type="Rhea" id="RHEA:12080"/>
        <dbReference type="Rhea" id="RHEA-COMP:9623"/>
        <dbReference type="Rhea" id="RHEA-COMP:9625"/>
        <dbReference type="ChEBI" id="CHEBI:15378"/>
        <dbReference type="ChEBI" id="CHEBI:16526"/>
        <dbReference type="ChEBI" id="CHEBI:57287"/>
        <dbReference type="ChEBI" id="CHEBI:57288"/>
        <dbReference type="ChEBI" id="CHEBI:78449"/>
        <dbReference type="ChEBI" id="CHEBI:78450"/>
        <dbReference type="EC" id="2.3.1.180"/>
    </reaction>
</comment>
<dbReference type="PANTHER" id="PTHR43091">
    <property type="entry name" value="3-OXOACYL-[ACYL-CARRIER-PROTEIN] SYNTHASE"/>
    <property type="match status" value="1"/>
</dbReference>
<sequence>MTIYSKIIGTGSYLPPNRVTNQELTAQLASNGIETSDEWIVSRSGISARHYADAGVQSSDLAVEAAKRALEMAKLGVDDVDLIILATSTPDFFGGFPSTACVVQRKLGITNDCAAVDVQAVCSGFVYAVSIADNFIKAGTHKNVLVIGAEVFSRIIDFEDRTTCVLFGDGAGAVLMTASQEPGVLATKLHANGNYGDILCLPGKVSKGVVEGSAFLYMDGPAVFKLAVSVLDKVAHEALEIAGMQSSEVDWIIPHQANIRIMQSTAKKLGLGMDKMIVTVDQHGNTSAASIPMALDVGVRDGRIKPGQNVMMEGVGGGFTWGAVLARM</sequence>
<evidence type="ECO:0000256" key="4">
    <source>
        <dbReference type="ARBA" id="ARBA00022832"/>
    </source>
</evidence>
<dbReference type="InterPro" id="IPR016039">
    <property type="entry name" value="Thiolase-like"/>
</dbReference>
<dbReference type="InterPro" id="IPR004655">
    <property type="entry name" value="FabH"/>
</dbReference>
<accession>A0ABW2IA35</accession>
<keyword evidence="2 8" id="KW-0444">Lipid biosynthesis</keyword>
<gene>
    <name evidence="8" type="primary">fabH</name>
    <name evidence="11" type="ORF">ACFQPC_07280</name>
</gene>
<evidence type="ECO:0000256" key="1">
    <source>
        <dbReference type="ARBA" id="ARBA00008642"/>
    </source>
</evidence>
<dbReference type="InterPro" id="IPR013747">
    <property type="entry name" value="ACP_syn_III_C"/>
</dbReference>
<dbReference type="NCBIfam" id="TIGR00747">
    <property type="entry name" value="fabH"/>
    <property type="match status" value="1"/>
</dbReference>
<name>A0ABW2IA35_9BURK</name>
<feature type="domain" description="Beta-ketoacyl-[acyl-carrier-protein] synthase III N-terminal" evidence="10">
    <location>
        <begin position="117"/>
        <end position="193"/>
    </location>
</feature>
<reference evidence="12" key="1">
    <citation type="journal article" date="2019" name="Int. J. Syst. Evol. Microbiol.">
        <title>The Global Catalogue of Microorganisms (GCM) 10K type strain sequencing project: providing services to taxonomists for standard genome sequencing and annotation.</title>
        <authorList>
            <consortium name="The Broad Institute Genomics Platform"/>
            <consortium name="The Broad Institute Genome Sequencing Center for Infectious Disease"/>
            <person name="Wu L."/>
            <person name="Ma J."/>
        </authorList>
    </citation>
    <scope>NUCLEOTIDE SEQUENCE [LARGE SCALE GENOMIC DNA]</scope>
    <source>
        <strain evidence="12">KACC 12508</strain>
    </source>
</reference>
<evidence type="ECO:0000256" key="2">
    <source>
        <dbReference type="ARBA" id="ARBA00022516"/>
    </source>
</evidence>
<keyword evidence="8" id="KW-0963">Cytoplasm</keyword>
<dbReference type="SUPFAM" id="SSF53901">
    <property type="entry name" value="Thiolase-like"/>
    <property type="match status" value="1"/>
</dbReference>
<dbReference type="InterPro" id="IPR013751">
    <property type="entry name" value="ACP_syn_III_N"/>
</dbReference>